<feature type="compositionally biased region" description="Basic residues" evidence="1">
    <location>
        <begin position="417"/>
        <end position="430"/>
    </location>
</feature>
<dbReference type="RefSeq" id="WP_138366767.1">
    <property type="nucleotide sequence ID" value="NZ_VCEJ01000004.1"/>
</dbReference>
<evidence type="ECO:0000256" key="1">
    <source>
        <dbReference type="SAM" id="MobiDB-lite"/>
    </source>
</evidence>
<evidence type="ECO:0000313" key="3">
    <source>
        <dbReference type="EMBL" id="TLV01396.1"/>
    </source>
</evidence>
<feature type="domain" description="MobA/VirD2-like nuclease" evidence="2">
    <location>
        <begin position="17"/>
        <end position="150"/>
    </location>
</feature>
<comment type="caution">
    <text evidence="3">The sequence shown here is derived from an EMBL/GenBank/DDBJ whole genome shotgun (WGS) entry which is preliminary data.</text>
</comment>
<dbReference type="InterPro" id="IPR005094">
    <property type="entry name" value="Endonuclease_MobA/VirD2"/>
</dbReference>
<dbReference type="Proteomes" id="UP000306402">
    <property type="component" value="Unassembled WGS sequence"/>
</dbReference>
<evidence type="ECO:0000259" key="2">
    <source>
        <dbReference type="Pfam" id="PF03432"/>
    </source>
</evidence>
<gene>
    <name evidence="3" type="ORF">FEN17_18370</name>
</gene>
<proteinExistence type="predicted"/>
<protein>
    <submittedName>
        <fullName evidence="3">Relaxase</fullName>
    </submittedName>
</protein>
<keyword evidence="4" id="KW-1185">Reference proteome</keyword>
<dbReference type="AlphaFoldDB" id="A0A5R9KYK9"/>
<dbReference type="EMBL" id="VCEJ01000004">
    <property type="protein sequence ID" value="TLV01396.1"/>
    <property type="molecule type" value="Genomic_DNA"/>
</dbReference>
<sequence>MVAIIKTGASIRSTFYYNENKLKEGLAECIMAGNYPDDAANLSEQQRLNMLLKLAALNTNVVRNSVHISLNFDPSEQHSKSLLKEISQSYMEKIGFGDQPFLVYQHHDAGHPHIHIVSVKVAHDGSRIETQNIGRNQSERARKEIENDFYLVKASSKKQQQSEHLKPALVGANYGKVETKRAISNVLSGVIGKYKFTSIPELNAVLNRYNVAADRGNEESRTFKKGGLHYRLLNAKGERVGVPIKASDFHQKPTLKYLLDRFEANDQLRQTDKLRVKNAIDFTLYGKSNVTLDRLINILERDGIDTILRKNETGLMYGITYVDHRSKAVFNGSSLGKNYSAKAIQERCVSLDALALSQGLQSQQIGSESTRQGQIVNSRNVAVIATDQGSDKAIQNEQDSLFDPVKQDGFTPSSLRGNKRKKKKGFSQSL</sequence>
<dbReference type="Pfam" id="PF03432">
    <property type="entry name" value="Relaxase"/>
    <property type="match status" value="1"/>
</dbReference>
<name>A0A5R9KYK9_9BACT</name>
<evidence type="ECO:0000313" key="4">
    <source>
        <dbReference type="Proteomes" id="UP000306402"/>
    </source>
</evidence>
<accession>A0A5R9KYK9</accession>
<reference evidence="3 4" key="1">
    <citation type="submission" date="2019-05" db="EMBL/GenBank/DDBJ databases">
        <authorList>
            <person name="Qu J.-H."/>
        </authorList>
    </citation>
    <scope>NUCLEOTIDE SEQUENCE [LARGE SCALE GENOMIC DNA]</scope>
    <source>
        <strain evidence="3 4">T17</strain>
    </source>
</reference>
<organism evidence="3 4">
    <name type="scientific">Dyadobacter luticola</name>
    <dbReference type="NCBI Taxonomy" id="1979387"/>
    <lineage>
        <taxon>Bacteria</taxon>
        <taxon>Pseudomonadati</taxon>
        <taxon>Bacteroidota</taxon>
        <taxon>Cytophagia</taxon>
        <taxon>Cytophagales</taxon>
        <taxon>Spirosomataceae</taxon>
        <taxon>Dyadobacter</taxon>
    </lineage>
</organism>
<feature type="region of interest" description="Disordered" evidence="1">
    <location>
        <begin position="397"/>
        <end position="430"/>
    </location>
</feature>
<dbReference type="OrthoDB" id="915634at2"/>